<keyword evidence="4" id="KW-1185">Reference proteome</keyword>
<evidence type="ECO:0000313" key="3">
    <source>
        <dbReference type="EMBL" id="SFQ41636.1"/>
    </source>
</evidence>
<feature type="chain" id="PRO_5011779691" evidence="1">
    <location>
        <begin position="21"/>
        <end position="196"/>
    </location>
</feature>
<dbReference type="AlphaFoldDB" id="A0A1I5YBR4"/>
<name>A0A1I5YBR4_HYMAR</name>
<feature type="domain" description="Outer membrane protein beta-barrel" evidence="2">
    <location>
        <begin position="24"/>
        <end position="173"/>
    </location>
</feature>
<sequence>MKKFVLTLGLLAGVVGAASAQTAPRFGLKAGVVAANVNGRDADARFGDNTQNRFGFQAGITTTSTIGVGNLVQFHPELLYSQKGFQYKQGSANQRTTFHYIDVPLLMRLNAAGLLFEAGPQAGYRIGQSTKGDVGLRTGDTRRLDLGYVVGVGYELASGPNVGVRYNGGLRSLYGDARVLNSVFQFQLGFAFPGRS</sequence>
<protein>
    <submittedName>
        <fullName evidence="3">Outer membrane protein beta-barrel domain-containing protein</fullName>
    </submittedName>
</protein>
<accession>A0A1I5YBR4</accession>
<dbReference type="EMBL" id="FOXS01000002">
    <property type="protein sequence ID" value="SFQ41636.1"/>
    <property type="molecule type" value="Genomic_DNA"/>
</dbReference>
<dbReference type="RefSeq" id="WP_092672765.1">
    <property type="nucleotide sequence ID" value="NZ_FOXS01000002.1"/>
</dbReference>
<feature type="signal peptide" evidence="1">
    <location>
        <begin position="1"/>
        <end position="20"/>
    </location>
</feature>
<dbReference type="Pfam" id="PF13568">
    <property type="entry name" value="OMP_b-brl_2"/>
    <property type="match status" value="1"/>
</dbReference>
<evidence type="ECO:0000313" key="4">
    <source>
        <dbReference type="Proteomes" id="UP000199029"/>
    </source>
</evidence>
<dbReference type="Proteomes" id="UP000199029">
    <property type="component" value="Unassembled WGS sequence"/>
</dbReference>
<keyword evidence="1" id="KW-0732">Signal</keyword>
<proteinExistence type="predicted"/>
<gene>
    <name evidence="3" type="ORF">SAMN04515668_2349</name>
</gene>
<evidence type="ECO:0000256" key="1">
    <source>
        <dbReference type="SAM" id="SignalP"/>
    </source>
</evidence>
<dbReference type="OrthoDB" id="947434at2"/>
<dbReference type="STRING" id="1227077.SAMN04515668_2349"/>
<reference evidence="4" key="1">
    <citation type="submission" date="2016-10" db="EMBL/GenBank/DDBJ databases">
        <authorList>
            <person name="Varghese N."/>
            <person name="Submissions S."/>
        </authorList>
    </citation>
    <scope>NUCLEOTIDE SEQUENCE [LARGE SCALE GENOMIC DNA]</scope>
    <source>
        <strain evidence="4">OR362-8,ATCC BAA-1266,JCM 13504</strain>
    </source>
</reference>
<evidence type="ECO:0000259" key="2">
    <source>
        <dbReference type="Pfam" id="PF13568"/>
    </source>
</evidence>
<organism evidence="3 4">
    <name type="scientific">Hymenobacter arizonensis</name>
    <name type="common">Siccationidurans arizonensis</name>
    <dbReference type="NCBI Taxonomy" id="1227077"/>
    <lineage>
        <taxon>Bacteria</taxon>
        <taxon>Pseudomonadati</taxon>
        <taxon>Bacteroidota</taxon>
        <taxon>Cytophagia</taxon>
        <taxon>Cytophagales</taxon>
        <taxon>Hymenobacteraceae</taxon>
        <taxon>Hymenobacter</taxon>
    </lineage>
</organism>
<dbReference type="InterPro" id="IPR025665">
    <property type="entry name" value="Beta-barrel_OMP_2"/>
</dbReference>